<keyword evidence="5" id="KW-1185">Reference proteome</keyword>
<dbReference type="GO" id="GO:0032784">
    <property type="term" value="P:regulation of DNA-templated transcription elongation"/>
    <property type="evidence" value="ECO:0007669"/>
    <property type="project" value="InterPro"/>
</dbReference>
<dbReference type="PANTHER" id="PTHR30437:SF4">
    <property type="entry name" value="TRANSCRIPTION ELONGATION FACTOR GREA"/>
    <property type="match status" value="1"/>
</dbReference>
<evidence type="ECO:0000313" key="6">
    <source>
        <dbReference type="Proteomes" id="UP000502504"/>
    </source>
</evidence>
<dbReference type="EMBL" id="LHQL01000014">
    <property type="protein sequence ID" value="OOQ47964.1"/>
    <property type="molecule type" value="Genomic_DNA"/>
</dbReference>
<dbReference type="Proteomes" id="UP000190306">
    <property type="component" value="Chromosome"/>
</dbReference>
<dbReference type="Pfam" id="PF01272">
    <property type="entry name" value="GreA_GreB"/>
    <property type="match status" value="1"/>
</dbReference>
<dbReference type="GO" id="GO:0006354">
    <property type="term" value="P:DNA-templated transcription elongation"/>
    <property type="evidence" value="ECO:0007669"/>
    <property type="project" value="TreeGrafter"/>
</dbReference>
<proteinExistence type="predicted"/>
<dbReference type="PANTHER" id="PTHR30437">
    <property type="entry name" value="TRANSCRIPTION ELONGATION FACTOR GREA"/>
    <property type="match status" value="1"/>
</dbReference>
<dbReference type="InterPro" id="IPR023459">
    <property type="entry name" value="Tscrpt_elong_fac_GreA/B_fam"/>
</dbReference>
<evidence type="ECO:0000313" key="3">
    <source>
        <dbReference type="EMBL" id="OOQ47964.1"/>
    </source>
</evidence>
<evidence type="ECO:0000313" key="4">
    <source>
        <dbReference type="EMBL" id="QIT48307.1"/>
    </source>
</evidence>
<feature type="domain" description="Transcription elongation factor GreA/GreB C-terminal" evidence="2">
    <location>
        <begin position="81"/>
        <end position="150"/>
    </location>
</feature>
<dbReference type="NCBIfam" id="NF004548">
    <property type="entry name" value="PRK05892.1"/>
    <property type="match status" value="1"/>
</dbReference>
<dbReference type="EMBL" id="CP050692">
    <property type="protein sequence ID" value="QIT48307.1"/>
    <property type="molecule type" value="Genomic_DNA"/>
</dbReference>
<dbReference type="Gene3D" id="3.10.50.30">
    <property type="entry name" value="Transcription elongation factor, GreA/GreB, C-terminal domain"/>
    <property type="match status" value="1"/>
</dbReference>
<reference evidence="4 6" key="2">
    <citation type="submission" date="2020-03" db="EMBL/GenBank/DDBJ databases">
        <title>Is there a link between lipid content and antibiotic production in Streptomyces?</title>
        <authorList>
            <person name="David M."/>
            <person name="Lejeune C."/>
            <person name="Abreu S."/>
            <person name="Thibessard A."/>
            <person name="Leblond P."/>
            <person name="Chaminade P."/>
            <person name="Virolle M.-J."/>
        </authorList>
    </citation>
    <scope>NUCLEOTIDE SEQUENCE [LARGE SCALE GENOMIC DNA]</scope>
    <source>
        <strain evidence="4 6">DSM 41481</strain>
    </source>
</reference>
<sequence>MSSEPAPISSAARDALERELADLHRERGAVAATLKDSDMQVGDEADAADELQRADDLTRLDDRISEITTRLEQADVAGPPPTDVVGVGSTVAVRFADGTVETFQIGETATDADPTLVTADSPLGRALLGHHVGDTVSYDAPDGPASAVVVSLGEPRDSRD</sequence>
<organism evidence="4 6">
    <name type="scientific">Streptomyces antibioticus</name>
    <dbReference type="NCBI Taxonomy" id="1890"/>
    <lineage>
        <taxon>Bacteria</taxon>
        <taxon>Bacillati</taxon>
        <taxon>Actinomycetota</taxon>
        <taxon>Actinomycetes</taxon>
        <taxon>Kitasatosporales</taxon>
        <taxon>Streptomycetaceae</taxon>
        <taxon>Streptomyces</taxon>
    </lineage>
</organism>
<evidence type="ECO:0000259" key="2">
    <source>
        <dbReference type="Pfam" id="PF01272"/>
    </source>
</evidence>
<dbReference type="PIRSF" id="PIRSF006092">
    <property type="entry name" value="GreA_GreB"/>
    <property type="match status" value="1"/>
</dbReference>
<dbReference type="InterPro" id="IPR001437">
    <property type="entry name" value="Tscrpt_elong_fac_GreA/B_C"/>
</dbReference>
<accession>A0AAE7CP99</accession>
<dbReference type="InterPro" id="IPR036953">
    <property type="entry name" value="GreA/GreB_C_sf"/>
</dbReference>
<dbReference type="GO" id="GO:0070063">
    <property type="term" value="F:RNA polymerase binding"/>
    <property type="evidence" value="ECO:0007669"/>
    <property type="project" value="InterPro"/>
</dbReference>
<keyword evidence="4" id="KW-0418">Kinase</keyword>
<dbReference type="RefSeq" id="WP_078636497.1">
    <property type="nucleotide sequence ID" value="NZ_CM007717.1"/>
</dbReference>
<gene>
    <name evidence="3" type="ORF">AFM16_35640</name>
    <name evidence="4" type="ORF">HCX60_36235</name>
</gene>
<evidence type="ECO:0000313" key="5">
    <source>
        <dbReference type="Proteomes" id="UP000190306"/>
    </source>
</evidence>
<feature type="region of interest" description="Disordered" evidence="1">
    <location>
        <begin position="34"/>
        <end position="54"/>
    </location>
</feature>
<dbReference type="Proteomes" id="UP000502504">
    <property type="component" value="Chromosome"/>
</dbReference>
<dbReference type="SUPFAM" id="SSF54534">
    <property type="entry name" value="FKBP-like"/>
    <property type="match status" value="1"/>
</dbReference>
<feature type="region of interest" description="Disordered" evidence="1">
    <location>
        <begin position="136"/>
        <end position="160"/>
    </location>
</feature>
<dbReference type="AlphaFoldDB" id="A0AAE7CP99"/>
<dbReference type="GO" id="GO:0016301">
    <property type="term" value="F:kinase activity"/>
    <property type="evidence" value="ECO:0007669"/>
    <property type="project" value="UniProtKB-KW"/>
</dbReference>
<name>A0AAE7CP99_STRAT</name>
<dbReference type="GO" id="GO:0003677">
    <property type="term" value="F:DNA binding"/>
    <property type="evidence" value="ECO:0007669"/>
    <property type="project" value="InterPro"/>
</dbReference>
<reference evidence="3 5" key="1">
    <citation type="submission" date="2015-07" db="EMBL/GenBank/DDBJ databases">
        <title>Draft Genome Sequence of Streptomyces antibioticus, IMRU 3720 reveals insights in the evolution of actinomycin biosynthetic gene clusters in Streptomyces.</title>
        <authorList>
            <person name="Crnovcic I."/>
            <person name="Ruckert C."/>
            <person name="Kalinowksi J."/>
            <person name="Keller U."/>
        </authorList>
    </citation>
    <scope>NUCLEOTIDE SEQUENCE [LARGE SCALE GENOMIC DNA]</scope>
    <source>
        <strain evidence="3 5">DSM 41481</strain>
    </source>
</reference>
<evidence type="ECO:0000256" key="1">
    <source>
        <dbReference type="SAM" id="MobiDB-lite"/>
    </source>
</evidence>
<protein>
    <submittedName>
        <fullName evidence="4">Nucleoside diphosphate kinase regulator</fullName>
    </submittedName>
</protein>
<keyword evidence="4" id="KW-0808">Transferase</keyword>